<keyword evidence="2" id="KW-1185">Reference proteome</keyword>
<sequence length="129" mass="14317">MKISALVAQYVAVLPIGCILTEQQIERHLLSATRFYYGCADLASGEPVGADALIATNAAQDVDLSESELTLIRPLWDLYMEKENSMALEASRTQGAELFGRAVAEVQMSIQDYELRLPQMAFCEEWVTI</sequence>
<evidence type="ECO:0000313" key="1">
    <source>
        <dbReference type="EMBL" id="MBV4524313.1"/>
    </source>
</evidence>
<gene>
    <name evidence="1" type="ORF">KVG88_30025</name>
</gene>
<dbReference type="Proteomes" id="UP001049200">
    <property type="component" value="Unassembled WGS sequence"/>
</dbReference>
<organism evidence="1 2">
    <name type="scientific">Pseudomonas azerbaijanoccidentalis</name>
    <dbReference type="NCBI Taxonomy" id="2842347"/>
    <lineage>
        <taxon>Bacteria</taxon>
        <taxon>Pseudomonadati</taxon>
        <taxon>Pseudomonadota</taxon>
        <taxon>Gammaproteobacteria</taxon>
        <taxon>Pseudomonadales</taxon>
        <taxon>Pseudomonadaceae</taxon>
        <taxon>Pseudomonas</taxon>
    </lineage>
</organism>
<evidence type="ECO:0000313" key="2">
    <source>
        <dbReference type="Proteomes" id="UP001049200"/>
    </source>
</evidence>
<name>A0ABS6QZI0_9PSED</name>
<proteinExistence type="predicted"/>
<reference evidence="1" key="1">
    <citation type="submission" date="2021-06" db="EMBL/GenBank/DDBJ databases">
        <title>Updating the genus Pseudomonas: Description of 43 new species and partition of the Pseudomonas putida group.</title>
        <authorList>
            <person name="Girard L."/>
            <person name="Lood C."/>
            <person name="Vandamme P."/>
            <person name="Rokni-Zadeh H."/>
            <person name="Van Noort V."/>
            <person name="Hofte M."/>
            <person name="Lavigne R."/>
            <person name="De Mot R."/>
        </authorList>
    </citation>
    <scope>NUCLEOTIDE SEQUENCE</scope>
    <source>
        <strain evidence="1">SWRI74</strain>
    </source>
</reference>
<dbReference type="EMBL" id="JAHSTU010000014">
    <property type="protein sequence ID" value="MBV4524313.1"/>
    <property type="molecule type" value="Genomic_DNA"/>
</dbReference>
<comment type="caution">
    <text evidence="1">The sequence shown here is derived from an EMBL/GenBank/DDBJ whole genome shotgun (WGS) entry which is preliminary data.</text>
</comment>
<accession>A0ABS6QZI0</accession>
<protein>
    <submittedName>
        <fullName evidence="1">Uncharacterized protein</fullName>
    </submittedName>
</protein>
<dbReference type="RefSeq" id="WP_217873517.1">
    <property type="nucleotide sequence ID" value="NZ_JAHSTU010000014.1"/>
</dbReference>